<dbReference type="EMBL" id="JAERKF010000006">
    <property type="protein sequence ID" value="MBS1010397.1"/>
    <property type="molecule type" value="Genomic_DNA"/>
</dbReference>
<name>A0AA41EP90_LEVBR</name>
<sequence>MKTKGKLALLFVASFVGLINTSVASASYFNTYKNNGTKTIHKIYSSKKKYILNKTLTMDTKYKLKIRNIYIYQVPKNRSNYKTWMKVTGMAYNNSKQGSFRFGAVNNIGLTNNSLAGLADTATPFYFSFSTSKSPKMLSTIVGKAANTNTSHYLGANHSENFELLFHSKSSVKKIGKANFFIGTFFNNTPSQGGIGEFRRGQIAINFK</sequence>
<evidence type="ECO:0000313" key="2">
    <source>
        <dbReference type="EMBL" id="MBS1010397.1"/>
    </source>
</evidence>
<accession>A0AA41EP90</accession>
<dbReference type="AlphaFoldDB" id="A0AA41EP90"/>
<dbReference type="Proteomes" id="UP000676478">
    <property type="component" value="Unassembled WGS sequence"/>
</dbReference>
<comment type="caution">
    <text evidence="2">The sequence shown here is derived from an EMBL/GenBank/DDBJ whole genome shotgun (WGS) entry which is preliminary data.</text>
</comment>
<protein>
    <submittedName>
        <fullName evidence="2">Uncharacterized protein</fullName>
    </submittedName>
</protein>
<keyword evidence="1" id="KW-0732">Signal</keyword>
<reference evidence="2" key="2">
    <citation type="submission" date="2022-09" db="EMBL/GenBank/DDBJ databases">
        <title>Genome-inferred correspondence between phylogeny and metabolic traits in the wild Drosophila gut microbiome.</title>
        <authorList>
            <person name="Bueno E."/>
            <person name="Blow F."/>
            <person name="Douglas A.E."/>
        </authorList>
    </citation>
    <scope>NUCLEOTIDE SEQUENCE</scope>
    <source>
        <strain evidence="2">Dm-2019-70</strain>
    </source>
</reference>
<gene>
    <name evidence="2" type="ORF">JK167_06070</name>
</gene>
<feature type="chain" id="PRO_5041282931" evidence="1">
    <location>
        <begin position="27"/>
        <end position="208"/>
    </location>
</feature>
<proteinExistence type="predicted"/>
<evidence type="ECO:0000313" key="3">
    <source>
        <dbReference type="Proteomes" id="UP000676478"/>
    </source>
</evidence>
<organism evidence="2 3">
    <name type="scientific">Levilactobacillus brevis</name>
    <name type="common">Lactobacillus brevis</name>
    <dbReference type="NCBI Taxonomy" id="1580"/>
    <lineage>
        <taxon>Bacteria</taxon>
        <taxon>Bacillati</taxon>
        <taxon>Bacillota</taxon>
        <taxon>Bacilli</taxon>
        <taxon>Lactobacillales</taxon>
        <taxon>Lactobacillaceae</taxon>
        <taxon>Levilactobacillus</taxon>
    </lineage>
</organism>
<dbReference type="RefSeq" id="WP_039106458.1">
    <property type="nucleotide sequence ID" value="NZ_CAKMAP010000001.1"/>
</dbReference>
<reference evidence="2" key="1">
    <citation type="submission" date="2020-12" db="EMBL/GenBank/DDBJ databases">
        <authorList>
            <person name="Mcmullen J.G."/>
        </authorList>
    </citation>
    <scope>NUCLEOTIDE SEQUENCE</scope>
    <source>
        <strain evidence="2">Dm-2019-70</strain>
    </source>
</reference>
<evidence type="ECO:0000256" key="1">
    <source>
        <dbReference type="SAM" id="SignalP"/>
    </source>
</evidence>
<feature type="signal peptide" evidence="1">
    <location>
        <begin position="1"/>
        <end position="26"/>
    </location>
</feature>